<dbReference type="AlphaFoldDB" id="X5ML52"/>
<dbReference type="STRING" id="1458461.BN1012_Phect951"/>
<feature type="transmembrane region" description="Helical" evidence="1">
    <location>
        <begin position="69"/>
        <end position="88"/>
    </location>
</feature>
<feature type="transmembrane region" description="Helical" evidence="1">
    <location>
        <begin position="25"/>
        <end position="45"/>
    </location>
</feature>
<proteinExistence type="predicted"/>
<sequence length="232" mass="24669">MVMAEGRFHESMDQKPSVMAEFMRFLGYLMLPTVLLVAAAVAGFLDRSTPVSLFGSLSFTGLRFDPGSWFSIGHVWVFALFMVVNLTGRRHGASVAFAAVAAAGALLALVWAYAAYGDAHIIMPADMIAALGNQTMVLAVALSVMVGLLVNIVVFDLVRGRPWWKAPLLAPLFGGAAMVALFHGLAGDALAGTYADKVVSHFVIVVLATLLMLVVYHALRSIIQPRSGYGGA</sequence>
<feature type="transmembrane region" description="Helical" evidence="1">
    <location>
        <begin position="95"/>
        <end position="116"/>
    </location>
</feature>
<name>X5ML52_9HYPH</name>
<dbReference type="KEGG" id="pect:BN1012_Phect951"/>
<reference evidence="2 3" key="1">
    <citation type="journal article" date="2014" name="Front. Genet.">
        <title>Genome and metabolic network of "Candidatus Phaeomarinobacter ectocarpi" Ec32, a new candidate genus of Alphaproteobacteria frequently associated with brown algae.</title>
        <authorList>
            <person name="Dittami S.M."/>
            <person name="Barbeyron T."/>
            <person name="Boyen C."/>
            <person name="Cambefort J."/>
            <person name="Collet G."/>
            <person name="Delage L."/>
            <person name="Gobet A."/>
            <person name="Groisillier A."/>
            <person name="Leblanc C."/>
            <person name="Michel G."/>
            <person name="Scornet D."/>
            <person name="Siegel A."/>
            <person name="Tapia J.E."/>
            <person name="Tonon T."/>
        </authorList>
    </citation>
    <scope>NUCLEOTIDE SEQUENCE [LARGE SCALE GENOMIC DNA]</scope>
    <source>
        <strain evidence="2 3">Ec32</strain>
    </source>
</reference>
<evidence type="ECO:0000256" key="1">
    <source>
        <dbReference type="SAM" id="Phobius"/>
    </source>
</evidence>
<gene>
    <name evidence="2" type="ORF">BN1012_Phect951</name>
</gene>
<evidence type="ECO:0000313" key="3">
    <source>
        <dbReference type="Proteomes" id="UP000032160"/>
    </source>
</evidence>
<organism evidence="2 3">
    <name type="scientific">Candidatus Phaeomarinibacter ectocarpi</name>
    <dbReference type="NCBI Taxonomy" id="1458461"/>
    <lineage>
        <taxon>Bacteria</taxon>
        <taxon>Pseudomonadati</taxon>
        <taxon>Pseudomonadota</taxon>
        <taxon>Alphaproteobacteria</taxon>
        <taxon>Hyphomicrobiales</taxon>
        <taxon>Parvibaculaceae</taxon>
        <taxon>Candidatus Phaeomarinibacter</taxon>
    </lineage>
</organism>
<dbReference type="EMBL" id="HG966617">
    <property type="protein sequence ID" value="CDO59165.1"/>
    <property type="molecule type" value="Genomic_DNA"/>
</dbReference>
<feature type="transmembrane region" description="Helical" evidence="1">
    <location>
        <begin position="198"/>
        <end position="219"/>
    </location>
</feature>
<keyword evidence="1" id="KW-0472">Membrane</keyword>
<dbReference type="Proteomes" id="UP000032160">
    <property type="component" value="Chromosome I"/>
</dbReference>
<protein>
    <submittedName>
        <fullName evidence="2">Uncharacterized protein</fullName>
    </submittedName>
</protein>
<keyword evidence="3" id="KW-1185">Reference proteome</keyword>
<keyword evidence="1" id="KW-1133">Transmembrane helix</keyword>
<evidence type="ECO:0000313" key="2">
    <source>
        <dbReference type="EMBL" id="CDO59165.1"/>
    </source>
</evidence>
<accession>X5ML52</accession>
<dbReference type="HOGENOM" id="CLU_1193065_0_0_5"/>
<feature type="transmembrane region" description="Helical" evidence="1">
    <location>
        <begin position="166"/>
        <end position="186"/>
    </location>
</feature>
<feature type="transmembrane region" description="Helical" evidence="1">
    <location>
        <begin position="136"/>
        <end position="154"/>
    </location>
</feature>
<keyword evidence="1" id="KW-0812">Transmembrane</keyword>